<dbReference type="Pfam" id="PF00528">
    <property type="entry name" value="BPD_transp_1"/>
    <property type="match status" value="1"/>
</dbReference>
<dbReference type="InterPro" id="IPR050901">
    <property type="entry name" value="BP-dep_ABC_trans_perm"/>
</dbReference>
<evidence type="ECO:0000259" key="8">
    <source>
        <dbReference type="PROSITE" id="PS50928"/>
    </source>
</evidence>
<evidence type="ECO:0000256" key="3">
    <source>
        <dbReference type="ARBA" id="ARBA00022475"/>
    </source>
</evidence>
<dbReference type="PROSITE" id="PS50928">
    <property type="entry name" value="ABC_TM1"/>
    <property type="match status" value="1"/>
</dbReference>
<sequence>MMRIKKTLQNIFSNGIAWVITIISLIPLVLILFNALKTSKAASDMNLKLPTFPIPVENFSTVIERGKLATSFINSCVYSIGSVILCAILAAAASYVLCRNKTKLNRIIYMFIILGITMPINYVALMKVMSALHLMNSMLGIVLLYTAMQLPFSVFLLHGFIARIPVELDEAAVIDGCSPIRIFIYIIFPLLKPALATVVVLTFLNTWNEFVSPLYFLSSSSKWPMTLSVYNFFGMYFKDWNLVCSDIMLTSLPVIVVYLLGQKYIVSGMTAGAVKG</sequence>
<evidence type="ECO:0000256" key="7">
    <source>
        <dbReference type="RuleBase" id="RU363032"/>
    </source>
</evidence>
<feature type="domain" description="ABC transmembrane type-1" evidence="8">
    <location>
        <begin position="72"/>
        <end position="261"/>
    </location>
</feature>
<keyword evidence="2 7" id="KW-0813">Transport</keyword>
<dbReference type="AlphaFoldDB" id="A0A0B5QEM2"/>
<dbReference type="PANTHER" id="PTHR32243">
    <property type="entry name" value="MALTOSE TRANSPORT SYSTEM PERMEASE-RELATED"/>
    <property type="match status" value="1"/>
</dbReference>
<feature type="transmembrane region" description="Helical" evidence="7">
    <location>
        <begin position="12"/>
        <end position="36"/>
    </location>
</feature>
<dbReference type="SUPFAM" id="SSF161098">
    <property type="entry name" value="MetI-like"/>
    <property type="match status" value="1"/>
</dbReference>
<keyword evidence="4 7" id="KW-0812">Transmembrane</keyword>
<keyword evidence="6 7" id="KW-0472">Membrane</keyword>
<organism evidence="9 10">
    <name type="scientific">Clostridium beijerinckii</name>
    <name type="common">Clostridium MP</name>
    <dbReference type="NCBI Taxonomy" id="1520"/>
    <lineage>
        <taxon>Bacteria</taxon>
        <taxon>Bacillati</taxon>
        <taxon>Bacillota</taxon>
        <taxon>Clostridia</taxon>
        <taxon>Eubacteriales</taxon>
        <taxon>Clostridiaceae</taxon>
        <taxon>Clostridium</taxon>
    </lineage>
</organism>
<feature type="transmembrane region" description="Helical" evidence="7">
    <location>
        <begin position="107"/>
        <end position="125"/>
    </location>
</feature>
<dbReference type="Gene3D" id="1.10.3720.10">
    <property type="entry name" value="MetI-like"/>
    <property type="match status" value="1"/>
</dbReference>
<dbReference type="GO" id="GO:0005886">
    <property type="term" value="C:plasma membrane"/>
    <property type="evidence" value="ECO:0007669"/>
    <property type="project" value="UniProtKB-SubCell"/>
</dbReference>
<comment type="subcellular location">
    <subcellularLocation>
        <location evidence="1 7">Cell membrane</location>
        <topology evidence="1 7">Multi-pass membrane protein</topology>
    </subcellularLocation>
</comment>
<dbReference type="EMBL" id="CP010086">
    <property type="protein sequence ID" value="AJH00685.2"/>
    <property type="molecule type" value="Genomic_DNA"/>
</dbReference>
<feature type="transmembrane region" description="Helical" evidence="7">
    <location>
        <begin position="77"/>
        <end position="98"/>
    </location>
</feature>
<feature type="transmembrane region" description="Helical" evidence="7">
    <location>
        <begin position="240"/>
        <end position="260"/>
    </location>
</feature>
<protein>
    <submittedName>
        <fullName evidence="9">ABC transporter permease</fullName>
    </submittedName>
</protein>
<evidence type="ECO:0000256" key="1">
    <source>
        <dbReference type="ARBA" id="ARBA00004651"/>
    </source>
</evidence>
<evidence type="ECO:0000256" key="6">
    <source>
        <dbReference type="ARBA" id="ARBA00023136"/>
    </source>
</evidence>
<feature type="transmembrane region" description="Helical" evidence="7">
    <location>
        <begin position="182"/>
        <end position="204"/>
    </location>
</feature>
<dbReference type="InterPro" id="IPR035906">
    <property type="entry name" value="MetI-like_sf"/>
</dbReference>
<feature type="transmembrane region" description="Helical" evidence="7">
    <location>
        <begin position="137"/>
        <end position="161"/>
    </location>
</feature>
<keyword evidence="3" id="KW-1003">Cell membrane</keyword>
<dbReference type="KEGG" id="cbei:LF65_04143"/>
<gene>
    <name evidence="9" type="ORF">LF65_04143</name>
</gene>
<comment type="similarity">
    <text evidence="7">Belongs to the binding-protein-dependent transport system permease family.</text>
</comment>
<evidence type="ECO:0000256" key="5">
    <source>
        <dbReference type="ARBA" id="ARBA00022989"/>
    </source>
</evidence>
<evidence type="ECO:0000256" key="2">
    <source>
        <dbReference type="ARBA" id="ARBA00022448"/>
    </source>
</evidence>
<reference evidence="10" key="1">
    <citation type="submission" date="2014-12" db="EMBL/GenBank/DDBJ databases">
        <title>Genome sequence of Clostridium beijerinckii strain 59B.</title>
        <authorList>
            <person name="Little G.T."/>
            <person name="Minton N.P."/>
        </authorList>
    </citation>
    <scope>NUCLEOTIDE SEQUENCE [LARGE SCALE GENOMIC DNA]</scope>
    <source>
        <strain evidence="10">59B</strain>
    </source>
</reference>
<proteinExistence type="inferred from homology"/>
<evidence type="ECO:0000256" key="4">
    <source>
        <dbReference type="ARBA" id="ARBA00022692"/>
    </source>
</evidence>
<dbReference type="STRING" id="1520.LF65_04143"/>
<dbReference type="InterPro" id="IPR000515">
    <property type="entry name" value="MetI-like"/>
</dbReference>
<dbReference type="GO" id="GO:0055085">
    <property type="term" value="P:transmembrane transport"/>
    <property type="evidence" value="ECO:0007669"/>
    <property type="project" value="InterPro"/>
</dbReference>
<evidence type="ECO:0000313" key="9">
    <source>
        <dbReference type="EMBL" id="AJH00685.2"/>
    </source>
</evidence>
<dbReference type="CDD" id="cd06261">
    <property type="entry name" value="TM_PBP2"/>
    <property type="match status" value="1"/>
</dbReference>
<dbReference type="PANTHER" id="PTHR32243:SF24">
    <property type="entry name" value="DIACETYLCHITOBIOSE UPTAKE SYSTEM PERMEASE PROTEIN NGCG"/>
    <property type="match status" value="1"/>
</dbReference>
<name>A0A0B5QEM2_CLOBE</name>
<accession>A0A0B5QEM2</accession>
<dbReference type="Proteomes" id="UP000031866">
    <property type="component" value="Chromosome"/>
</dbReference>
<keyword evidence="5 7" id="KW-1133">Transmembrane helix</keyword>
<evidence type="ECO:0000313" key="10">
    <source>
        <dbReference type="Proteomes" id="UP000031866"/>
    </source>
</evidence>